<dbReference type="InterPro" id="IPR029068">
    <property type="entry name" value="Glyas_Bleomycin-R_OHBP_Dase"/>
</dbReference>
<dbReference type="InterPro" id="IPR004360">
    <property type="entry name" value="Glyas_Fos-R_dOase_dom"/>
</dbReference>
<dbReference type="CDD" id="cd07247">
    <property type="entry name" value="SgaA_N_like"/>
    <property type="match status" value="2"/>
</dbReference>
<accession>A0ABP6SJZ7</accession>
<protein>
    <submittedName>
        <fullName evidence="2">VOC family protein</fullName>
    </submittedName>
</protein>
<dbReference type="Proteomes" id="UP001499990">
    <property type="component" value="Unassembled WGS sequence"/>
</dbReference>
<dbReference type="SUPFAM" id="SSF54593">
    <property type="entry name" value="Glyoxalase/Bleomycin resistance protein/Dihydroxybiphenyl dioxygenase"/>
    <property type="match status" value="2"/>
</dbReference>
<feature type="domain" description="VOC" evidence="1">
    <location>
        <begin position="137"/>
        <end position="259"/>
    </location>
</feature>
<organism evidence="2 3">
    <name type="scientific">Streptomyces sannanensis</name>
    <dbReference type="NCBI Taxonomy" id="285536"/>
    <lineage>
        <taxon>Bacteria</taxon>
        <taxon>Bacillati</taxon>
        <taxon>Actinomycetota</taxon>
        <taxon>Actinomycetes</taxon>
        <taxon>Kitasatosporales</taxon>
        <taxon>Streptomycetaceae</taxon>
        <taxon>Streptomyces</taxon>
    </lineage>
</organism>
<dbReference type="InterPro" id="IPR052164">
    <property type="entry name" value="Anthracycline_SecMetBiosynth"/>
</dbReference>
<dbReference type="Gene3D" id="3.10.180.10">
    <property type="entry name" value="2,3-Dihydroxybiphenyl 1,2-Dioxygenase, domain 1"/>
    <property type="match status" value="2"/>
</dbReference>
<gene>
    <name evidence="2" type="ORF">GCM10020367_57380</name>
</gene>
<dbReference type="InterPro" id="IPR037523">
    <property type="entry name" value="VOC_core"/>
</dbReference>
<dbReference type="Pfam" id="PF00903">
    <property type="entry name" value="Glyoxalase"/>
    <property type="match status" value="2"/>
</dbReference>
<proteinExistence type="predicted"/>
<feature type="domain" description="VOC" evidence="1">
    <location>
        <begin position="10"/>
        <end position="123"/>
    </location>
</feature>
<evidence type="ECO:0000313" key="3">
    <source>
        <dbReference type="Proteomes" id="UP001499990"/>
    </source>
</evidence>
<keyword evidence="3" id="KW-1185">Reference proteome</keyword>
<dbReference type="PANTHER" id="PTHR33993">
    <property type="entry name" value="GLYOXALASE-RELATED"/>
    <property type="match status" value="1"/>
</dbReference>
<dbReference type="EMBL" id="BAAAYL010000001">
    <property type="protein sequence ID" value="GAA3378322.1"/>
    <property type="molecule type" value="Genomic_DNA"/>
</dbReference>
<sequence>MLTTRFVTGSPNWIDLGTPDLDRAAAFYGGLFGWTLLPGGPEVGGYGMFQLGGRTTAGAMKVGPDQAPPAWTVYIQTPDADTAAGAVAKGGGRVTLPPMDVLDFGRMALFADPAGAGFGVWQPKQNKGLEVVSDAGSFAWAELYTTEHADEAIAFYESVFGWEKYQVPFPGGTYSMVGPEGGGETAAFGGVVPVSSDPAETGSGPYWLPYFEVADCDATVAKAEELGGKTRMAPVQMEGVGRFAKLADPFGARFAVIKSVYPEGTKD</sequence>
<dbReference type="PANTHER" id="PTHR33993:SF10">
    <property type="entry name" value="CONSERVED PROTEIN"/>
    <property type="match status" value="1"/>
</dbReference>
<comment type="caution">
    <text evidence="2">The sequence shown here is derived from an EMBL/GenBank/DDBJ whole genome shotgun (WGS) entry which is preliminary data.</text>
</comment>
<name>A0ABP6SJZ7_9ACTN</name>
<evidence type="ECO:0000313" key="2">
    <source>
        <dbReference type="EMBL" id="GAA3378322.1"/>
    </source>
</evidence>
<reference evidence="3" key="1">
    <citation type="journal article" date="2019" name="Int. J. Syst. Evol. Microbiol.">
        <title>The Global Catalogue of Microorganisms (GCM) 10K type strain sequencing project: providing services to taxonomists for standard genome sequencing and annotation.</title>
        <authorList>
            <consortium name="The Broad Institute Genomics Platform"/>
            <consortium name="The Broad Institute Genome Sequencing Center for Infectious Disease"/>
            <person name="Wu L."/>
            <person name="Ma J."/>
        </authorList>
    </citation>
    <scope>NUCLEOTIDE SEQUENCE [LARGE SCALE GENOMIC DNA]</scope>
    <source>
        <strain evidence="3">JCM 9651</strain>
    </source>
</reference>
<dbReference type="PROSITE" id="PS51819">
    <property type="entry name" value="VOC"/>
    <property type="match status" value="2"/>
</dbReference>
<dbReference type="RefSeq" id="WP_345042937.1">
    <property type="nucleotide sequence ID" value="NZ_BAAAYL010000001.1"/>
</dbReference>
<evidence type="ECO:0000259" key="1">
    <source>
        <dbReference type="PROSITE" id="PS51819"/>
    </source>
</evidence>